<gene>
    <name evidence="1" type="ORF">FH608_006460</name>
</gene>
<dbReference type="SMART" id="SM00344">
    <property type="entry name" value="HTH_ASNC"/>
    <property type="match status" value="1"/>
</dbReference>
<evidence type="ECO:0000313" key="1">
    <source>
        <dbReference type="EMBL" id="KAB8196834.1"/>
    </source>
</evidence>
<dbReference type="Pfam" id="PF01037">
    <property type="entry name" value="AsnC_trans_reg"/>
    <property type="match status" value="1"/>
</dbReference>
<dbReference type="InterPro" id="IPR011008">
    <property type="entry name" value="Dimeric_a/b-barrel"/>
</dbReference>
<sequence>MTNRPAVRPLDEVDRALISAVQADGRATLATLAETIRLSVSATRTRLRSLEEHAVIRDYRARVEPEALGYSLRAIVRMKVHGSLYDKVTATLAVQPQIVRCLRVTGEFCYVMEIVATDMSDLEKITSELARVGSITTDLIYEIVADRPIPLPHD</sequence>
<dbReference type="InterPro" id="IPR036390">
    <property type="entry name" value="WH_DNA-bd_sf"/>
</dbReference>
<dbReference type="GO" id="GO:0043565">
    <property type="term" value="F:sequence-specific DNA binding"/>
    <property type="evidence" value="ECO:0007669"/>
    <property type="project" value="InterPro"/>
</dbReference>
<dbReference type="InterPro" id="IPR019887">
    <property type="entry name" value="Tscrpt_reg_AsnC/Lrp_C"/>
</dbReference>
<dbReference type="SUPFAM" id="SSF46785">
    <property type="entry name" value="Winged helix' DNA-binding domain"/>
    <property type="match status" value="1"/>
</dbReference>
<evidence type="ECO:0000313" key="2">
    <source>
        <dbReference type="Proteomes" id="UP000312512"/>
    </source>
</evidence>
<protein>
    <submittedName>
        <fullName evidence="1">AsnC family transcriptional regulator</fullName>
    </submittedName>
</protein>
<reference evidence="1 2" key="1">
    <citation type="submission" date="2019-10" db="EMBL/GenBank/DDBJ databases">
        <title>Nonomuraea sp. nov., isolated from Phyllanthus amarus.</title>
        <authorList>
            <person name="Klykleung N."/>
            <person name="Tanasupawat S."/>
        </authorList>
    </citation>
    <scope>NUCLEOTIDE SEQUENCE [LARGE SCALE GENOMIC DNA]</scope>
    <source>
        <strain evidence="1 2">PA1-10</strain>
    </source>
</reference>
<accession>A0A5C4WTG7</accession>
<dbReference type="PROSITE" id="PS50956">
    <property type="entry name" value="HTH_ASNC_2"/>
    <property type="match status" value="1"/>
</dbReference>
<name>A0A5C4WTG7_9ACTN</name>
<dbReference type="GO" id="GO:0043200">
    <property type="term" value="P:response to amino acid"/>
    <property type="evidence" value="ECO:0007669"/>
    <property type="project" value="TreeGrafter"/>
</dbReference>
<dbReference type="OrthoDB" id="9809462at2"/>
<comment type="caution">
    <text evidence="1">The sequence shown here is derived from an EMBL/GenBank/DDBJ whole genome shotgun (WGS) entry which is preliminary data.</text>
</comment>
<dbReference type="SUPFAM" id="SSF54909">
    <property type="entry name" value="Dimeric alpha+beta barrel"/>
    <property type="match status" value="1"/>
</dbReference>
<dbReference type="EMBL" id="VDLX02000002">
    <property type="protein sequence ID" value="KAB8196834.1"/>
    <property type="molecule type" value="Genomic_DNA"/>
</dbReference>
<dbReference type="Gene3D" id="1.10.10.10">
    <property type="entry name" value="Winged helix-like DNA-binding domain superfamily/Winged helix DNA-binding domain"/>
    <property type="match status" value="1"/>
</dbReference>
<dbReference type="Pfam" id="PF13404">
    <property type="entry name" value="HTH_AsnC-type"/>
    <property type="match status" value="1"/>
</dbReference>
<organism evidence="1 2">
    <name type="scientific">Nonomuraea phyllanthi</name>
    <dbReference type="NCBI Taxonomy" id="2219224"/>
    <lineage>
        <taxon>Bacteria</taxon>
        <taxon>Bacillati</taxon>
        <taxon>Actinomycetota</taxon>
        <taxon>Actinomycetes</taxon>
        <taxon>Streptosporangiales</taxon>
        <taxon>Streptosporangiaceae</taxon>
        <taxon>Nonomuraea</taxon>
    </lineage>
</organism>
<proteinExistence type="predicted"/>
<dbReference type="PANTHER" id="PTHR30154">
    <property type="entry name" value="LEUCINE-RESPONSIVE REGULATORY PROTEIN"/>
    <property type="match status" value="1"/>
</dbReference>
<dbReference type="InterPro" id="IPR000485">
    <property type="entry name" value="AsnC-type_HTH_dom"/>
</dbReference>
<dbReference type="AlphaFoldDB" id="A0A5C4WTG7"/>
<dbReference type="InterPro" id="IPR036388">
    <property type="entry name" value="WH-like_DNA-bd_sf"/>
</dbReference>
<dbReference type="PRINTS" id="PR00033">
    <property type="entry name" value="HTHASNC"/>
</dbReference>
<dbReference type="Proteomes" id="UP000312512">
    <property type="component" value="Unassembled WGS sequence"/>
</dbReference>
<keyword evidence="2" id="KW-1185">Reference proteome</keyword>
<dbReference type="PANTHER" id="PTHR30154:SF53">
    <property type="entry name" value="HTH-TYPE TRANSCRIPTIONAL REGULATOR LRPC"/>
    <property type="match status" value="1"/>
</dbReference>
<dbReference type="InterPro" id="IPR019888">
    <property type="entry name" value="Tscrpt_reg_AsnC-like"/>
</dbReference>
<dbReference type="Gene3D" id="3.30.70.920">
    <property type="match status" value="1"/>
</dbReference>
<dbReference type="GO" id="GO:0005829">
    <property type="term" value="C:cytosol"/>
    <property type="evidence" value="ECO:0007669"/>
    <property type="project" value="TreeGrafter"/>
</dbReference>